<evidence type="ECO:0000313" key="4">
    <source>
        <dbReference type="Proteomes" id="UP000231409"/>
    </source>
</evidence>
<evidence type="ECO:0000259" key="2">
    <source>
        <dbReference type="SMART" id="SM00834"/>
    </source>
</evidence>
<keyword evidence="4" id="KW-1185">Reference proteome</keyword>
<feature type="domain" description="Putative regulatory protein FmdB zinc ribbon" evidence="2">
    <location>
        <begin position="1"/>
        <end position="42"/>
    </location>
</feature>
<sequence>MPIYEYVCNECGFEKDVLQKMSDEPLKDCPSCQEPAFRKRISAAGFRLAGTGWYETDFKTGSKKNLVDKGSSSASKEPAAG</sequence>
<comment type="caution">
    <text evidence="3">The sequence shown here is derived from an EMBL/GenBank/DDBJ whole genome shotgun (WGS) entry which is preliminary data.</text>
</comment>
<name>A0A2G1UP29_9GAMM</name>
<accession>A0A2G1UP29</accession>
<organism evidence="3 4">
    <name type="scientific">Marinobacter profundi</name>
    <dbReference type="NCBI Taxonomy" id="2666256"/>
    <lineage>
        <taxon>Bacteria</taxon>
        <taxon>Pseudomonadati</taxon>
        <taxon>Pseudomonadota</taxon>
        <taxon>Gammaproteobacteria</taxon>
        <taxon>Pseudomonadales</taxon>
        <taxon>Marinobacteraceae</taxon>
        <taxon>Marinobacter</taxon>
    </lineage>
</organism>
<dbReference type="EMBL" id="NTFH01000004">
    <property type="protein sequence ID" value="PHQ16267.1"/>
    <property type="molecule type" value="Genomic_DNA"/>
</dbReference>
<dbReference type="Pfam" id="PF09723">
    <property type="entry name" value="Zn_ribbon_8"/>
    <property type="match status" value="1"/>
</dbReference>
<feature type="region of interest" description="Disordered" evidence="1">
    <location>
        <begin position="62"/>
        <end position="81"/>
    </location>
</feature>
<dbReference type="PANTHER" id="PTHR34404:SF2">
    <property type="entry name" value="CONSERVED SERINE RICH PROTEIN"/>
    <property type="match status" value="1"/>
</dbReference>
<evidence type="ECO:0000313" key="3">
    <source>
        <dbReference type="EMBL" id="PHQ16267.1"/>
    </source>
</evidence>
<dbReference type="SMART" id="SM00834">
    <property type="entry name" value="CxxC_CXXC_SSSS"/>
    <property type="match status" value="1"/>
</dbReference>
<dbReference type="RefSeq" id="WP_099613433.1">
    <property type="nucleotide sequence ID" value="NZ_KZ319368.1"/>
</dbReference>
<reference evidence="3 4" key="1">
    <citation type="submission" date="2017-09" db="EMBL/GenBank/DDBJ databases">
        <title>The draft genome sequences of Marinobacter sp. PWS21.</title>
        <authorList>
            <person name="Cao J."/>
        </authorList>
    </citation>
    <scope>NUCLEOTIDE SEQUENCE [LARGE SCALE GENOMIC DNA]</scope>
    <source>
        <strain evidence="3 4">PWS21</strain>
    </source>
</reference>
<dbReference type="AlphaFoldDB" id="A0A2G1UP29"/>
<gene>
    <name evidence="3" type="ORF">CLH61_04070</name>
</gene>
<evidence type="ECO:0000256" key="1">
    <source>
        <dbReference type="SAM" id="MobiDB-lite"/>
    </source>
</evidence>
<dbReference type="PANTHER" id="PTHR34404">
    <property type="entry name" value="REGULATORY PROTEIN, FMDB FAMILY"/>
    <property type="match status" value="1"/>
</dbReference>
<proteinExistence type="predicted"/>
<dbReference type="InterPro" id="IPR013429">
    <property type="entry name" value="Regulatory_FmdB_Zinc_ribbon"/>
</dbReference>
<protein>
    <submittedName>
        <fullName evidence="3">Transcriptional regulator</fullName>
    </submittedName>
</protein>
<dbReference type="Proteomes" id="UP000231409">
    <property type="component" value="Unassembled WGS sequence"/>
</dbReference>
<dbReference type="NCBIfam" id="TIGR02605">
    <property type="entry name" value="CxxC_CxxC_SSSS"/>
    <property type="match status" value="1"/>
</dbReference>